<dbReference type="Proteomes" id="UP000677537">
    <property type="component" value="Unassembled WGS sequence"/>
</dbReference>
<dbReference type="PANTHER" id="PTHR35807">
    <property type="entry name" value="TRANSCRIPTIONAL REGULATOR REDD-RELATED"/>
    <property type="match status" value="1"/>
</dbReference>
<accession>A0A940S4B8</accession>
<dbReference type="Gene3D" id="1.25.40.10">
    <property type="entry name" value="Tetratricopeptide repeat domain"/>
    <property type="match status" value="2"/>
</dbReference>
<dbReference type="EMBL" id="JAGIZA010000002">
    <property type="protein sequence ID" value="MBP0491819.1"/>
    <property type="molecule type" value="Genomic_DNA"/>
</dbReference>
<proteinExistence type="predicted"/>
<evidence type="ECO:0000313" key="3">
    <source>
        <dbReference type="Proteomes" id="UP000677537"/>
    </source>
</evidence>
<dbReference type="SUPFAM" id="SSF48452">
    <property type="entry name" value="TPR-like"/>
    <property type="match status" value="2"/>
</dbReference>
<dbReference type="AlphaFoldDB" id="A0A940S4B8"/>
<name>A0A940S4B8_9PROT</name>
<dbReference type="InterPro" id="IPR005158">
    <property type="entry name" value="BTAD"/>
</dbReference>
<evidence type="ECO:0000259" key="1">
    <source>
        <dbReference type="SMART" id="SM01043"/>
    </source>
</evidence>
<dbReference type="InterPro" id="IPR011990">
    <property type="entry name" value="TPR-like_helical_dom_sf"/>
</dbReference>
<feature type="domain" description="Bacterial transcriptional activator" evidence="1">
    <location>
        <begin position="98"/>
        <end position="236"/>
    </location>
</feature>
<dbReference type="InterPro" id="IPR051677">
    <property type="entry name" value="AfsR-DnrI-RedD_regulator"/>
</dbReference>
<dbReference type="PANTHER" id="PTHR35807:SF2">
    <property type="entry name" value="TRANSCRIPTIONAL ACTIVATOR DOMAIN"/>
    <property type="match status" value="1"/>
</dbReference>
<comment type="caution">
    <text evidence="2">The sequence shown here is derived from an EMBL/GenBank/DDBJ whole genome shotgun (WGS) entry which is preliminary data.</text>
</comment>
<dbReference type="Pfam" id="PF03704">
    <property type="entry name" value="BTAD"/>
    <property type="match status" value="1"/>
</dbReference>
<gene>
    <name evidence="2" type="ORF">J5Y10_03395</name>
</gene>
<organism evidence="2 3">
    <name type="scientific">Roseomonas indoligenes</name>
    <dbReference type="NCBI Taxonomy" id="2820811"/>
    <lineage>
        <taxon>Bacteria</taxon>
        <taxon>Pseudomonadati</taxon>
        <taxon>Pseudomonadota</taxon>
        <taxon>Alphaproteobacteria</taxon>
        <taxon>Acetobacterales</taxon>
        <taxon>Roseomonadaceae</taxon>
        <taxon>Roseomonas</taxon>
    </lineage>
</organism>
<dbReference type="RefSeq" id="WP_209370717.1">
    <property type="nucleotide sequence ID" value="NZ_JAGIZA010000002.1"/>
</dbReference>
<sequence length="658" mass="72438">MIEPQAWARITLLGPVRACDAAGHDLPLRTRKGRALLGHLLLARGRPVSRLRLATLLWERSGEIEARASLRQALAEVVRALQGAPAPILVVDRESIRADAACCEVDALALLDGQMPLEWPVAPLMDGLEDIGEGFGEWLIGQREAVRFRLRDLLGEEADRLAADPDKQAEAVELARRAVESDVADEAGWRRLIRLHLAAGDRALALQTYERCCDALRRSLDVAPSPKTKELAERIRTQRLASSAPSPNLPSLALSQPIAAAPSDDQPLRVGVVPAQFQGGREPDAITTAYVGDVALELARYHHFDVISPMGLGPWLAEQPDAEALRALNLDYVVNVSIRGPELDRHLLVSLVDIAELARPLWSARAPLRPDAAGEVQSDVLHGLVARLEPVILHTEGTRPISRHATGTAATVLRAIPRLFSMEASRFMEAGQLLAEAVTRSPENAMAAAWAAHWHVFQIGQGWATDPRAALEEAERLATLAMSLDPENAEGLAIYGHVNSFLHKDFASAKHYFAQSLELNPHQAFAWAMSGATHVYSGDLTEAMRRMERYRTLAPFHPHDRILRHTFTAAHLLAGRFEEAVMIGRRSVRASPGFVNGYKHVLAALGHLGMRREAKPLLERLLTHESDFKVQNFVESYPFNRIEDREIYEAGLRLAGAK</sequence>
<dbReference type="SMART" id="SM01043">
    <property type="entry name" value="BTAD"/>
    <property type="match status" value="1"/>
</dbReference>
<protein>
    <recommendedName>
        <fullName evidence="1">Bacterial transcriptional activator domain-containing protein</fullName>
    </recommendedName>
</protein>
<keyword evidence="3" id="KW-1185">Reference proteome</keyword>
<reference evidence="2" key="1">
    <citation type="submission" date="2021-03" db="EMBL/GenBank/DDBJ databases">
        <authorList>
            <person name="So Y."/>
        </authorList>
    </citation>
    <scope>NUCLEOTIDE SEQUENCE</scope>
    <source>
        <strain evidence="2">SG15</strain>
    </source>
</reference>
<evidence type="ECO:0000313" key="2">
    <source>
        <dbReference type="EMBL" id="MBP0491819.1"/>
    </source>
</evidence>